<keyword evidence="3 6" id="KW-0378">Hydrolase</keyword>
<dbReference type="Pfam" id="PF01400">
    <property type="entry name" value="Astacin"/>
    <property type="match status" value="1"/>
</dbReference>
<evidence type="ECO:0000259" key="8">
    <source>
        <dbReference type="PROSITE" id="PS51864"/>
    </source>
</evidence>
<keyword evidence="5 6" id="KW-0482">Metalloprotease</keyword>
<name>A0AAN7S800_9COLE</name>
<feature type="binding site" evidence="6">
    <location>
        <position position="144"/>
    </location>
    <ligand>
        <name>Zn(2+)</name>
        <dbReference type="ChEBI" id="CHEBI:29105"/>
        <note>catalytic</note>
    </ligand>
</feature>
<dbReference type="PANTHER" id="PTHR10127">
    <property type="entry name" value="DISCOIDIN, CUB, EGF, LAMININ , AND ZINC METALLOPROTEASE DOMAIN CONTAINING"/>
    <property type="match status" value="1"/>
</dbReference>
<dbReference type="GO" id="GO:0006508">
    <property type="term" value="P:proteolysis"/>
    <property type="evidence" value="ECO:0007669"/>
    <property type="project" value="UniProtKB-KW"/>
</dbReference>
<feature type="domain" description="Peptidase M12A" evidence="8">
    <location>
        <begin position="47"/>
        <end position="241"/>
    </location>
</feature>
<proteinExistence type="predicted"/>
<dbReference type="SMART" id="SM00235">
    <property type="entry name" value="ZnMc"/>
    <property type="match status" value="1"/>
</dbReference>
<dbReference type="InterPro" id="IPR006026">
    <property type="entry name" value="Peptidase_Metallo"/>
</dbReference>
<dbReference type="SUPFAM" id="SSF55486">
    <property type="entry name" value="Metalloproteases ('zincins'), catalytic domain"/>
    <property type="match status" value="1"/>
</dbReference>
<keyword evidence="7" id="KW-0732">Signal</keyword>
<gene>
    <name evidence="9" type="ORF">RN001_009047</name>
</gene>
<dbReference type="GO" id="GO:0004222">
    <property type="term" value="F:metalloendopeptidase activity"/>
    <property type="evidence" value="ECO:0007669"/>
    <property type="project" value="UniProtKB-UniRule"/>
</dbReference>
<evidence type="ECO:0000256" key="6">
    <source>
        <dbReference type="PROSITE-ProRule" id="PRU01211"/>
    </source>
</evidence>
<evidence type="ECO:0000313" key="9">
    <source>
        <dbReference type="EMBL" id="KAK4876541.1"/>
    </source>
</evidence>
<dbReference type="EMBL" id="JARPUR010000004">
    <property type="protein sequence ID" value="KAK4876541.1"/>
    <property type="molecule type" value="Genomic_DNA"/>
</dbReference>
<evidence type="ECO:0000256" key="1">
    <source>
        <dbReference type="ARBA" id="ARBA00022670"/>
    </source>
</evidence>
<reference evidence="10" key="1">
    <citation type="submission" date="2023-01" db="EMBL/GenBank/DDBJ databases">
        <title>Key to firefly adult light organ development and bioluminescence: homeobox transcription factors regulate luciferase expression and transportation to peroxisome.</title>
        <authorList>
            <person name="Fu X."/>
        </authorList>
    </citation>
    <scope>NUCLEOTIDE SEQUENCE [LARGE SCALE GENOMIC DNA]</scope>
</reference>
<comment type="caution">
    <text evidence="9">The sequence shown here is derived from an EMBL/GenBank/DDBJ whole genome shotgun (WGS) entry which is preliminary data.</text>
</comment>
<protein>
    <recommendedName>
        <fullName evidence="7">Metalloendopeptidase</fullName>
        <ecNumber evidence="7">3.4.24.-</ecNumber>
    </recommendedName>
</protein>
<dbReference type="PROSITE" id="PS51864">
    <property type="entry name" value="ASTACIN"/>
    <property type="match status" value="1"/>
</dbReference>
<evidence type="ECO:0000256" key="7">
    <source>
        <dbReference type="RuleBase" id="RU361183"/>
    </source>
</evidence>
<dbReference type="InterPro" id="IPR001506">
    <property type="entry name" value="Peptidase_M12A"/>
</dbReference>
<dbReference type="PANTHER" id="PTHR10127:SF780">
    <property type="entry name" value="METALLOENDOPEPTIDASE"/>
    <property type="match status" value="1"/>
</dbReference>
<evidence type="ECO:0000256" key="2">
    <source>
        <dbReference type="ARBA" id="ARBA00022723"/>
    </source>
</evidence>
<dbReference type="Gene3D" id="3.40.390.10">
    <property type="entry name" value="Collagenase (Catalytic Domain)"/>
    <property type="match status" value="1"/>
</dbReference>
<organism evidence="9 10">
    <name type="scientific">Aquatica leii</name>
    <dbReference type="NCBI Taxonomy" id="1421715"/>
    <lineage>
        <taxon>Eukaryota</taxon>
        <taxon>Metazoa</taxon>
        <taxon>Ecdysozoa</taxon>
        <taxon>Arthropoda</taxon>
        <taxon>Hexapoda</taxon>
        <taxon>Insecta</taxon>
        <taxon>Pterygota</taxon>
        <taxon>Neoptera</taxon>
        <taxon>Endopterygota</taxon>
        <taxon>Coleoptera</taxon>
        <taxon>Polyphaga</taxon>
        <taxon>Elateriformia</taxon>
        <taxon>Elateroidea</taxon>
        <taxon>Lampyridae</taxon>
        <taxon>Luciolinae</taxon>
        <taxon>Aquatica</taxon>
    </lineage>
</organism>
<dbReference type="CDD" id="cd04280">
    <property type="entry name" value="ZnMc_astacin_like"/>
    <property type="match status" value="1"/>
</dbReference>
<sequence length="241" mass="27773">MKRMLLGVFAVLAAVQVQSNPVYTNAHDWINSGKFEGDMVLTDAQRNGDRNETLRWTNRVIPYELWSGYTAAEKAFIKNSLNAFNQTCLKIRERVSTDINYVYITGENNSCWSWVGMLGGAQQLNLNKICCCQRSATVVHEFLHAIGFHHMQSNYNRDDYLIVHYENIEPGAEYNFDKKTINQVNDFGLRYDYDSIMHYPRKAFSKNNRDTIEPKDPTAVIGEAKKMSDIDIAKVLKMYKC</sequence>
<dbReference type="InterPro" id="IPR034035">
    <property type="entry name" value="Astacin-like_dom"/>
</dbReference>
<evidence type="ECO:0000313" key="10">
    <source>
        <dbReference type="Proteomes" id="UP001353858"/>
    </source>
</evidence>
<evidence type="ECO:0000256" key="3">
    <source>
        <dbReference type="ARBA" id="ARBA00022801"/>
    </source>
</evidence>
<feature type="chain" id="PRO_5042661631" description="Metalloendopeptidase" evidence="7">
    <location>
        <begin position="20"/>
        <end position="241"/>
    </location>
</feature>
<dbReference type="AlphaFoldDB" id="A0AAN7S800"/>
<keyword evidence="4 6" id="KW-0862">Zinc</keyword>
<evidence type="ECO:0000256" key="4">
    <source>
        <dbReference type="ARBA" id="ARBA00022833"/>
    </source>
</evidence>
<comment type="caution">
    <text evidence="6">Lacks conserved residue(s) required for the propagation of feature annotation.</text>
</comment>
<comment type="cofactor">
    <cofactor evidence="6 7">
        <name>Zn(2+)</name>
        <dbReference type="ChEBI" id="CHEBI:29105"/>
    </cofactor>
    <text evidence="6 7">Binds 1 zinc ion per subunit.</text>
</comment>
<feature type="binding site" evidence="6">
    <location>
        <position position="140"/>
    </location>
    <ligand>
        <name>Zn(2+)</name>
        <dbReference type="ChEBI" id="CHEBI:29105"/>
        <note>catalytic</note>
    </ligand>
</feature>
<evidence type="ECO:0000256" key="5">
    <source>
        <dbReference type="ARBA" id="ARBA00023049"/>
    </source>
</evidence>
<dbReference type="InterPro" id="IPR024079">
    <property type="entry name" value="MetalloPept_cat_dom_sf"/>
</dbReference>
<keyword evidence="10" id="KW-1185">Reference proteome</keyword>
<feature type="signal peptide" evidence="7">
    <location>
        <begin position="1"/>
        <end position="19"/>
    </location>
</feature>
<dbReference type="EC" id="3.4.24.-" evidence="7"/>
<dbReference type="PRINTS" id="PR00480">
    <property type="entry name" value="ASTACIN"/>
</dbReference>
<feature type="active site" evidence="6">
    <location>
        <position position="141"/>
    </location>
</feature>
<feature type="binding site" evidence="6">
    <location>
        <position position="150"/>
    </location>
    <ligand>
        <name>Zn(2+)</name>
        <dbReference type="ChEBI" id="CHEBI:29105"/>
        <note>catalytic</note>
    </ligand>
</feature>
<accession>A0AAN7S800</accession>
<dbReference type="GO" id="GO:0008270">
    <property type="term" value="F:zinc ion binding"/>
    <property type="evidence" value="ECO:0007669"/>
    <property type="project" value="UniProtKB-UniRule"/>
</dbReference>
<dbReference type="Proteomes" id="UP001353858">
    <property type="component" value="Unassembled WGS sequence"/>
</dbReference>
<keyword evidence="2 6" id="KW-0479">Metal-binding</keyword>
<keyword evidence="1 6" id="KW-0645">Protease</keyword>